<dbReference type="Gene3D" id="3.30.1370.120">
    <property type="match status" value="5"/>
</dbReference>
<evidence type="ECO:0000259" key="10">
    <source>
        <dbReference type="Pfam" id="PF21305"/>
    </source>
</evidence>
<feature type="region of interest" description="Disordered" evidence="7">
    <location>
        <begin position="368"/>
        <end position="390"/>
    </location>
</feature>
<keyword evidence="6" id="KW-0813">Transport</keyword>
<feature type="region of interest" description="Disordered" evidence="7">
    <location>
        <begin position="29"/>
        <end position="168"/>
    </location>
</feature>
<dbReference type="GO" id="GO:0009306">
    <property type="term" value="P:protein secretion"/>
    <property type="evidence" value="ECO:0007669"/>
    <property type="project" value="InterPro"/>
</dbReference>
<evidence type="ECO:0000256" key="5">
    <source>
        <dbReference type="RuleBase" id="RU004003"/>
    </source>
</evidence>
<feature type="domain" description="NolW-like" evidence="9">
    <location>
        <begin position="444"/>
        <end position="509"/>
    </location>
</feature>
<comment type="similarity">
    <text evidence="5">Belongs to the bacterial secretin family.</text>
</comment>
<feature type="compositionally biased region" description="Basic and acidic residues" evidence="7">
    <location>
        <begin position="106"/>
        <end position="125"/>
    </location>
</feature>
<evidence type="ECO:0000313" key="11">
    <source>
        <dbReference type="EMBL" id="AQT68182.1"/>
    </source>
</evidence>
<dbReference type="OrthoDB" id="9779724at2"/>
<dbReference type="PANTHER" id="PTHR30332:SF24">
    <property type="entry name" value="SECRETIN GSPD-RELATED"/>
    <property type="match status" value="1"/>
</dbReference>
<dbReference type="GO" id="GO:0009279">
    <property type="term" value="C:cell outer membrane"/>
    <property type="evidence" value="ECO:0007669"/>
    <property type="project" value="UniProtKB-SubCell"/>
</dbReference>
<dbReference type="InterPro" id="IPR004846">
    <property type="entry name" value="T2SS/T3SS_dom"/>
</dbReference>
<feature type="compositionally biased region" description="Acidic residues" evidence="7">
    <location>
        <begin position="71"/>
        <end position="87"/>
    </location>
</feature>
<dbReference type="Pfam" id="PF03958">
    <property type="entry name" value="Secretin_N"/>
    <property type="match status" value="4"/>
</dbReference>
<proteinExistence type="inferred from homology"/>
<dbReference type="InterPro" id="IPR050810">
    <property type="entry name" value="Bact_Secretion_Sys_Channel"/>
</dbReference>
<dbReference type="AlphaFoldDB" id="A0A1U9NJT2"/>
<evidence type="ECO:0000259" key="9">
    <source>
        <dbReference type="Pfam" id="PF03958"/>
    </source>
</evidence>
<feature type="compositionally biased region" description="Basic and acidic residues" evidence="7">
    <location>
        <begin position="29"/>
        <end position="38"/>
    </location>
</feature>
<keyword evidence="2" id="KW-0812">Transmembrane</keyword>
<dbReference type="PROSITE" id="PS51257">
    <property type="entry name" value="PROKAR_LIPOPROTEIN"/>
    <property type="match status" value="1"/>
</dbReference>
<evidence type="ECO:0000256" key="2">
    <source>
        <dbReference type="ARBA" id="ARBA00022692"/>
    </source>
</evidence>
<feature type="domain" description="NolW-like" evidence="9">
    <location>
        <begin position="278"/>
        <end position="335"/>
    </location>
</feature>
<evidence type="ECO:0000259" key="8">
    <source>
        <dbReference type="Pfam" id="PF00263"/>
    </source>
</evidence>
<dbReference type="PRINTS" id="PR00811">
    <property type="entry name" value="BCTERIALGSPD"/>
</dbReference>
<gene>
    <name evidence="11" type="primary">outD</name>
    <name evidence="11" type="ORF">STSP2_01337</name>
</gene>
<feature type="domain" description="Type II/III secretion system secretin-like" evidence="8">
    <location>
        <begin position="888"/>
        <end position="1050"/>
    </location>
</feature>
<dbReference type="STRING" id="1936003.STSP2_01337"/>
<evidence type="ECO:0000256" key="7">
    <source>
        <dbReference type="SAM" id="MobiDB-lite"/>
    </source>
</evidence>
<dbReference type="Pfam" id="PF00263">
    <property type="entry name" value="Secretin"/>
    <property type="match status" value="1"/>
</dbReference>
<keyword evidence="4" id="KW-0472">Membrane</keyword>
<feature type="compositionally biased region" description="Polar residues" evidence="7">
    <location>
        <begin position="750"/>
        <end position="759"/>
    </location>
</feature>
<dbReference type="PANTHER" id="PTHR30332">
    <property type="entry name" value="PROBABLE GENERAL SECRETION PATHWAY PROTEIN D"/>
    <property type="match status" value="1"/>
</dbReference>
<comment type="subcellular location">
    <subcellularLocation>
        <location evidence="6">Cell outer membrane</location>
    </subcellularLocation>
    <subcellularLocation>
        <location evidence="1">Membrane</location>
    </subcellularLocation>
</comment>
<dbReference type="InterPro" id="IPR038591">
    <property type="entry name" value="NolW-like_sf"/>
</dbReference>
<feature type="domain" description="NolW-like" evidence="9">
    <location>
        <begin position="699"/>
        <end position="821"/>
    </location>
</feature>
<dbReference type="EMBL" id="CP019791">
    <property type="protein sequence ID" value="AQT68182.1"/>
    <property type="molecule type" value="Genomic_DNA"/>
</dbReference>
<feature type="compositionally biased region" description="Polar residues" evidence="7">
    <location>
        <begin position="48"/>
        <end position="59"/>
    </location>
</feature>
<organism evidence="11 12">
    <name type="scientific">Anaerohalosphaera lusitana</name>
    <dbReference type="NCBI Taxonomy" id="1936003"/>
    <lineage>
        <taxon>Bacteria</taxon>
        <taxon>Pseudomonadati</taxon>
        <taxon>Planctomycetota</taxon>
        <taxon>Phycisphaerae</taxon>
        <taxon>Sedimentisphaerales</taxon>
        <taxon>Anaerohalosphaeraceae</taxon>
        <taxon>Anaerohalosphaera</taxon>
    </lineage>
</organism>
<keyword evidence="12" id="KW-1185">Reference proteome</keyword>
<protein>
    <submittedName>
        <fullName evidence="11">Pectic enzymes secretion protein OutD</fullName>
    </submittedName>
</protein>
<sequence precursor="true">MKRYGIIISAIIAITFVFAISACRKDTPQVSGAEDKETPAQTTAAQQDSTAEPEQSGTDAGSEMAAKSTENPDDEISTTEEGGDEADQQVQEDAQEDAGGSFENGTEERTGEETEGKDFRREGRMQGRRGFRRGPGARPGGEDQADAEDAQEAGPPAPGDPNSPEEDDNMVAINLNNVEMKHIIKTIGDWTGKSVIPTTDELIRQRLTIYTSEKMEKEEALSLIYAALRTKGFVPEETDSKIFLKPIAKAKVGSVPTIGVDEPLARVANKSQIVEKFFKIENYSPSKVAEIVTPLLADYGHVTAVESSNYVSVIDTVENLMRIERIIEQLDVPESEQTVEKLFEIKNGDPLEIVQVVELILSEGRNNRGRNFRRPSNNNRPGGNNGASPATSVVIESEDVEARLIPLPKQNWIIARASAADMKLITNWIEKLDIPESVKQEQTVIPVRHVDARQVVDIVKRTLQSMPGSELRASVVVEALADSRQVVVFGSEENRKMVERMIAEVDLPSEDTFKEKTFKLKHADPDQIKENIDNLYGEETTSSYNYYRYRYGSQQDDDDTVKVISYPTLRQVTVIASEANLKKIEGQVKEWDVPLDVSEEQYQIVTLKNSDPVKMCDLLKTLFSEDSDSSSNFFRSIFGRGRDSETKKKIVGSLYGLLTFEPVPDTKKIIVISKIPEAYDVIRELVEELDSQEMAEVPRVITLNYADAEDLCDQLNAILNEPGTTATIRRRVEGLSVNSDSSEEVKSGEASANDQNNNPGELRPWWDGQRRTDDEMPTSNLIGQVRFIPVQRSKALLVLAPPEYMDAIEQLVEELDKPGKQVMVKAAILQVDHSSMTSLGVQLSSNAQAFGNLGENAVQALSNLANAGSIGSWTIDTTVPVNTLIDFLVKEVNAKVLNQPTLWTKDNEEAVFVKARNIAFVVADQSDSSNLNNIRRTFDYKDVGVTLRVRPNITPENFVDTTVYLEVSTLESELVNGQPATNRLDTTTHLIVDDGETIMLGGILFQQDSLTHRKVPLLGDIPLVGQIFNHYDNELVNSELLIFLTPYVVENGVVSPASLDEVQGPKLNFEEIIEELNETLSAEDLLTSQDPNTN</sequence>
<name>A0A1U9NJT2_9BACT</name>
<keyword evidence="3" id="KW-0732">Signal</keyword>
<evidence type="ECO:0000256" key="3">
    <source>
        <dbReference type="ARBA" id="ARBA00022729"/>
    </source>
</evidence>
<dbReference type="Proteomes" id="UP000189674">
    <property type="component" value="Chromosome"/>
</dbReference>
<dbReference type="RefSeq" id="WP_146660951.1">
    <property type="nucleotide sequence ID" value="NZ_CP019791.1"/>
</dbReference>
<reference evidence="12" key="1">
    <citation type="submission" date="2017-02" db="EMBL/GenBank/DDBJ databases">
        <title>Comparative genomics and description of representatives of a novel lineage of planctomycetes thriving in anoxic sediments.</title>
        <authorList>
            <person name="Spring S."/>
            <person name="Bunk B."/>
            <person name="Sproer C."/>
        </authorList>
    </citation>
    <scope>NUCLEOTIDE SEQUENCE [LARGE SCALE GENOMIC DNA]</scope>
    <source>
        <strain evidence="12">ST-NAGAB-D1</strain>
    </source>
</reference>
<dbReference type="Pfam" id="PF21305">
    <property type="entry name" value="type_II_gspD_N0"/>
    <property type="match status" value="1"/>
</dbReference>
<evidence type="ECO:0000256" key="4">
    <source>
        <dbReference type="ARBA" id="ARBA00023136"/>
    </source>
</evidence>
<dbReference type="InterPro" id="IPR049371">
    <property type="entry name" value="GspD-like_N0"/>
</dbReference>
<feature type="domain" description="NolW-like" evidence="9">
    <location>
        <begin position="516"/>
        <end position="594"/>
    </location>
</feature>
<dbReference type="InterPro" id="IPR005644">
    <property type="entry name" value="NolW-like"/>
</dbReference>
<dbReference type="GO" id="GO:0015627">
    <property type="term" value="C:type II protein secretion system complex"/>
    <property type="evidence" value="ECO:0007669"/>
    <property type="project" value="TreeGrafter"/>
</dbReference>
<feature type="domain" description="GspD-like N0" evidence="10">
    <location>
        <begin position="173"/>
        <end position="238"/>
    </location>
</feature>
<accession>A0A1U9NJT2</accession>
<evidence type="ECO:0000313" key="12">
    <source>
        <dbReference type="Proteomes" id="UP000189674"/>
    </source>
</evidence>
<dbReference type="KEGG" id="alus:STSP2_01337"/>
<evidence type="ECO:0000256" key="1">
    <source>
        <dbReference type="ARBA" id="ARBA00004370"/>
    </source>
</evidence>
<dbReference type="InterPro" id="IPR001775">
    <property type="entry name" value="GspD/PilQ"/>
</dbReference>
<feature type="region of interest" description="Disordered" evidence="7">
    <location>
        <begin position="734"/>
        <end position="774"/>
    </location>
</feature>
<evidence type="ECO:0000256" key="6">
    <source>
        <dbReference type="RuleBase" id="RU004004"/>
    </source>
</evidence>